<dbReference type="Pfam" id="PF05729">
    <property type="entry name" value="NACHT"/>
    <property type="match status" value="1"/>
</dbReference>
<evidence type="ECO:0000259" key="2">
    <source>
        <dbReference type="Pfam" id="PF14130"/>
    </source>
</evidence>
<sequence length="1919" mass="224220">MEIKRSAITYAGYEYQTLQGVLVLAYWLDNPNAFKRVCFEADQDDIAQGIDDIVIERQDSKIDYIQVKFTPSPYKEENSFSWDWLLKKSGKTDRSRSILKKIFDAVKEVPLEKRGDITLLTNKIPNREIENCLKDGKIIYDLIDQTIQTQIISQLGSEHLARAFFKILDINLHKNYVELSRQVRTELEKHSHSDGIDRLINRAREWAKVTDYPTENSWIELHHVKEVLSSKRAKPIPESFTIPENYCLPDKEFHSLLLKKVSESMGEIISIKGEPGKGKSTYLSYLFNELERLDIPVIRHHYFLSVDDRTHDRLNFNVIAESLIFQIKNDYKEVDSFSDAPEKLYESLKICSEYYKEQNKPFVLIIDGLDHVWRDNQGDKKPLDYLFREILPLPDNLVLIVGTQPVDNALLPDILLEHSPKESWVNLPSMSAESIYEYLNSQIAFNRLYMNCSDEMIAEETKSISIKLFGVTLGYPLHVIYSCEYIANSGNPLSTYEIDKLPPCDDNNIESYYTRLWRSLTYSQKDILHLCAGFSFIWPRDAFSEIFGQPDSYPNLNAVSHLLYEAKAGVRPFHESLIVFVRKQTDHSDRVLSLVDSVCTWLDNQAPEYLKESWLWLCQTKSGNTQPLRDGLSRDWVIERLSEGYSEKQLIQLFSNAESIAFDELNYSEAYKHRALKTRLINGPEFQTWNLSLLKILSFNLSPDSLINFELSVYQNHTPRELAVLSIALWNRNDFSNAKMIVNQALSKYRSQRKLYQKRNNDDNTIELLVHAGVLSDELNYDNIFTEGVFENWGESLITVFTKAVIYKNDISLLIKAFSYLIEYKSADEIELSLLKQSILEEFDIFSWEEFRLNYEHPTTEFYKLLKKEEFNIITDNFHVTDGNFPYELITSVSHYDWFFELLTIKLSAQGDFCWLNFKAEEKPSDTTFFLTELTELASLIANNIINKNKMDFSSFCSLLEIISFSEDTNHRIKRSIILFKRDWIKISADLHLLINHTIIDIDVLKEVIDREFYLLDWIRLWYTDSNLNLLSDESANLLLEEEIKKQAIELEETIERGNRNLELANIAFRHSNNTLFKKCIYLCWDYVIGYGHHKDITIFHLLDSIEHLSNKHPKESLTFLKRVAPIVFNISDFTDGDETRHAKSDLTKLLAKVNSSILVSKYKNEVDDGEWYYADETLSELLKVSNFNSITTKKFCLTGLPDQCHETIINKANEDNSIAIELIEEINNLFDINILEEKETTHNTSSNSLLSSEVENLDPSHYPPGNILELDELIKNDYKSKDFWPEWYTFWVENGKEQELVEILPDFLSNDIDKFNYKACLYDTLYHSIKKFKGKKKAFECLINAHIYSSGWEKWYSSEENSFSRLDIVANIYPKEIDEFILKTTKQISRWKSYSGNLIIPSDRLVYLMIAADKKDEAVDLIESMLFCIENDVRNLNLKEPNWDWNITLSEDEIFINMLTSRLKWPVPTIKLFVLHQLAQLLLEEKTILVEDALIKLLQETKQESEYIEILSILLLAKDFGYKPSLEFGKYINARSILSDMIIDELKLTKKGKNSISFNPYIIYSEDDKGFKKAQGRHVHLIYKTLLQKEEDKTDIPFIAYYQSEWVRTFEYAPSKSDNIDYFFGYKRENTAQFYTTTTHRGRSAYLRVLEIAKQFYGMPKDYANHLATPTLPIEPTYNKVFPIKPNWIAKWTYEDEVNKSNLSDFINQCVINLQKEDKNLELGSLSFPFQINENNWLDITIVKAVVCPDEIISNIKIEEKNNAICYGERLDSKITYFCHELEKGKSIVQLIGTTYPISRFGHFYSDLETRGIYIPLTYDKNKDIIAEPGNGQLNFLLEDNIIGTAGYWYYKWEPTHPKKIISLCGTYTLLSKSTNTQWINKIFNKWEHVYICKVSIIERDRIHNQYNTREKYFMLEI</sequence>
<dbReference type="InterPro" id="IPR027417">
    <property type="entry name" value="P-loop_NTPase"/>
</dbReference>
<dbReference type="SUPFAM" id="SSF52540">
    <property type="entry name" value="P-loop containing nucleoside triphosphate hydrolases"/>
    <property type="match status" value="1"/>
</dbReference>
<organism evidence="3 4">
    <name type="scientific">Malaciobacter canalis</name>
    <dbReference type="NCBI Taxonomy" id="1912871"/>
    <lineage>
        <taxon>Bacteria</taxon>
        <taxon>Pseudomonadati</taxon>
        <taxon>Campylobacterota</taxon>
        <taxon>Epsilonproteobacteria</taxon>
        <taxon>Campylobacterales</taxon>
        <taxon>Arcobacteraceae</taxon>
        <taxon>Malaciobacter</taxon>
    </lineage>
</organism>
<comment type="caution">
    <text evidence="3">The sequence shown here is derived from an EMBL/GenBank/DDBJ whole genome shotgun (WGS) entry which is preliminary data.</text>
</comment>
<evidence type="ECO:0008006" key="5">
    <source>
        <dbReference type="Google" id="ProtNLM"/>
    </source>
</evidence>
<evidence type="ECO:0000313" key="4">
    <source>
        <dbReference type="Proteomes" id="UP000221384"/>
    </source>
</evidence>
<gene>
    <name evidence="3" type="ORF">CPG37_02690</name>
</gene>
<dbReference type="InterPro" id="IPR025382">
    <property type="entry name" value="Cap4-like_endonuclease_dom"/>
</dbReference>
<reference evidence="3 4" key="1">
    <citation type="submission" date="2017-09" db="EMBL/GenBank/DDBJ databases">
        <authorList>
            <person name="Perez-Cataluna A."/>
            <person name="Figueras M.J."/>
            <person name="Salas-Masso N."/>
        </authorList>
    </citation>
    <scope>NUCLEOTIDE SEQUENCE [LARGE SCALE GENOMIC DNA]</scope>
    <source>
        <strain evidence="3 4">F138-33</strain>
    </source>
</reference>
<dbReference type="Proteomes" id="UP000221384">
    <property type="component" value="Unassembled WGS sequence"/>
</dbReference>
<proteinExistence type="predicted"/>
<accession>A0ABX4LSM0</accession>
<name>A0ABX4LSM0_9BACT</name>
<evidence type="ECO:0000313" key="3">
    <source>
        <dbReference type="EMBL" id="PHO10768.1"/>
    </source>
</evidence>
<dbReference type="InterPro" id="IPR007111">
    <property type="entry name" value="NACHT_NTPase"/>
</dbReference>
<dbReference type="EMBL" id="NWVW01000002">
    <property type="protein sequence ID" value="PHO10768.1"/>
    <property type="molecule type" value="Genomic_DNA"/>
</dbReference>
<evidence type="ECO:0000259" key="1">
    <source>
        <dbReference type="Pfam" id="PF05729"/>
    </source>
</evidence>
<dbReference type="Gene3D" id="3.40.50.300">
    <property type="entry name" value="P-loop containing nucleotide triphosphate hydrolases"/>
    <property type="match status" value="1"/>
</dbReference>
<keyword evidence="4" id="KW-1185">Reference proteome</keyword>
<protein>
    <recommendedName>
        <fullName evidence="5">NACHT domain-containing protein</fullName>
    </recommendedName>
</protein>
<dbReference type="Pfam" id="PF14130">
    <property type="entry name" value="Cap4_nuclease"/>
    <property type="match status" value="1"/>
</dbReference>
<dbReference type="RefSeq" id="WP_099333681.1">
    <property type="nucleotide sequence ID" value="NZ_CP042812.1"/>
</dbReference>
<feature type="domain" description="NACHT" evidence="1">
    <location>
        <begin position="269"/>
        <end position="440"/>
    </location>
</feature>
<feature type="domain" description="CD-NTase associated protein 4-like DNA endonuclease" evidence="2">
    <location>
        <begin position="8"/>
        <end position="124"/>
    </location>
</feature>